<evidence type="ECO:0000256" key="1">
    <source>
        <dbReference type="ARBA" id="ARBA00004651"/>
    </source>
</evidence>
<feature type="transmembrane region" description="Helical" evidence="9">
    <location>
        <begin position="93"/>
        <end position="110"/>
    </location>
</feature>
<keyword evidence="2 8" id="KW-0813">Transport</keyword>
<evidence type="ECO:0000256" key="2">
    <source>
        <dbReference type="ARBA" id="ARBA00022448"/>
    </source>
</evidence>
<feature type="transmembrane region" description="Helical" evidence="9">
    <location>
        <begin position="328"/>
        <end position="347"/>
    </location>
</feature>
<protein>
    <submittedName>
        <fullName evidence="10">Di-tripeptide/cation symporter</fullName>
    </submittedName>
</protein>
<keyword evidence="5" id="KW-0653">Protein transport</keyword>
<dbReference type="GO" id="GO:0005886">
    <property type="term" value="C:plasma membrane"/>
    <property type="evidence" value="ECO:0007669"/>
    <property type="project" value="UniProtKB-SubCell"/>
</dbReference>
<evidence type="ECO:0000256" key="5">
    <source>
        <dbReference type="ARBA" id="ARBA00022856"/>
    </source>
</evidence>
<evidence type="ECO:0000256" key="9">
    <source>
        <dbReference type="SAM" id="Phobius"/>
    </source>
</evidence>
<dbReference type="InterPro" id="IPR000109">
    <property type="entry name" value="POT_fam"/>
</dbReference>
<dbReference type="SUPFAM" id="SSF103473">
    <property type="entry name" value="MFS general substrate transporter"/>
    <property type="match status" value="1"/>
</dbReference>
<dbReference type="InterPro" id="IPR005279">
    <property type="entry name" value="Dipep/tripep_permease"/>
</dbReference>
<keyword evidence="7 9" id="KW-0472">Membrane</keyword>
<dbReference type="Gene3D" id="1.20.1250.20">
    <property type="entry name" value="MFS general substrate transporter like domains"/>
    <property type="match status" value="2"/>
</dbReference>
<accession>A0A6J4HXS5</accession>
<comment type="subcellular location">
    <subcellularLocation>
        <location evidence="1">Cell membrane</location>
        <topology evidence="1">Multi-pass membrane protein</topology>
    </subcellularLocation>
    <subcellularLocation>
        <location evidence="8">Membrane</location>
        <topology evidence="8">Multi-pass membrane protein</topology>
    </subcellularLocation>
</comment>
<dbReference type="InterPro" id="IPR036259">
    <property type="entry name" value="MFS_trans_sf"/>
</dbReference>
<dbReference type="InterPro" id="IPR050171">
    <property type="entry name" value="MFS_Transporters"/>
</dbReference>
<reference evidence="10" key="1">
    <citation type="submission" date="2020-02" db="EMBL/GenBank/DDBJ databases">
        <authorList>
            <person name="Meier V. D."/>
        </authorList>
    </citation>
    <scope>NUCLEOTIDE SEQUENCE</scope>
    <source>
        <strain evidence="10">AVDCRST_MAG42</strain>
    </source>
</reference>
<proteinExistence type="inferred from homology"/>
<evidence type="ECO:0000256" key="8">
    <source>
        <dbReference type="RuleBase" id="RU003755"/>
    </source>
</evidence>
<dbReference type="NCBIfam" id="TIGR00924">
    <property type="entry name" value="yjdL_sub1_fam"/>
    <property type="match status" value="1"/>
</dbReference>
<name>A0A6J4HXS5_9BACT</name>
<evidence type="ECO:0000313" key="10">
    <source>
        <dbReference type="EMBL" id="CAA9235866.1"/>
    </source>
</evidence>
<keyword evidence="6 9" id="KW-1133">Transmembrane helix</keyword>
<feature type="transmembrane region" description="Helical" evidence="9">
    <location>
        <begin position="293"/>
        <end position="316"/>
    </location>
</feature>
<sequence length="468" mass="51462">MAATALSAAPSGAHDEKHPKGLYVLFATEMWERFSYYSMLAMFTLYLRDTTGQGFAWSSDSATKLYANYLMFVYASPLIGGWLADRKLGYRRAVMFGGLFFMAGHLLLSFKSMTAVYAALTCLVIGNGLFKPNISAMVGNLYPEGSHLKDRAYNIFYMGINVGAFLAPVVAEYVQGKWGFHPAFAVAAAGMAISVSILWKFKHHILAADDARVSRLTAAHGSAVAVDAPPASVSHQDEDRAGRQGTMESVPEWKRIGALIVIFLIVIVFWMVFHQNGSTMTYWANENTDWKVTGIISNAINPLWVMILTFPLVWFWQWLDSKGMEPSTPVKMAIGMFLTGAAFFVLYLGAKVGEGSVAGELVGDNRWAYKVSPMWLLGAYGVLTLGELMLSPMGLSLVSKVAPIRFRGVMMGGWFMATAIGNKLTQIGALWDDWLHSSFWLLLSGLAAFMAIVLLFLLRPLKKAMPGV</sequence>
<feature type="transmembrane region" description="Helical" evidence="9">
    <location>
        <begin position="155"/>
        <end position="174"/>
    </location>
</feature>
<keyword evidence="3" id="KW-1003">Cell membrane</keyword>
<feature type="transmembrane region" description="Helical" evidence="9">
    <location>
        <begin position="437"/>
        <end position="458"/>
    </location>
</feature>
<dbReference type="PROSITE" id="PS01023">
    <property type="entry name" value="PTR2_2"/>
    <property type="match status" value="1"/>
</dbReference>
<dbReference type="InterPro" id="IPR018456">
    <property type="entry name" value="PTR2_symporter_CS"/>
</dbReference>
<dbReference type="EMBL" id="CADCTA010000057">
    <property type="protein sequence ID" value="CAA9235866.1"/>
    <property type="molecule type" value="Genomic_DNA"/>
</dbReference>
<evidence type="ECO:0000256" key="6">
    <source>
        <dbReference type="ARBA" id="ARBA00022989"/>
    </source>
</evidence>
<evidence type="ECO:0000256" key="4">
    <source>
        <dbReference type="ARBA" id="ARBA00022692"/>
    </source>
</evidence>
<dbReference type="GO" id="GO:1904680">
    <property type="term" value="F:peptide transmembrane transporter activity"/>
    <property type="evidence" value="ECO:0007669"/>
    <property type="project" value="InterPro"/>
</dbReference>
<evidence type="ECO:0000256" key="3">
    <source>
        <dbReference type="ARBA" id="ARBA00022475"/>
    </source>
</evidence>
<comment type="similarity">
    <text evidence="8">Belongs to the major facilitator superfamily. Proton-dependent oligopeptide transporter (POT/PTR) (TC 2.A.17) family.</text>
</comment>
<feature type="transmembrane region" description="Helical" evidence="9">
    <location>
        <begin position="367"/>
        <end position="390"/>
    </location>
</feature>
<feature type="transmembrane region" description="Helical" evidence="9">
    <location>
        <begin position="116"/>
        <end position="134"/>
    </location>
</feature>
<gene>
    <name evidence="10" type="ORF">AVDCRST_MAG42-1823</name>
</gene>
<keyword evidence="5" id="KW-0571">Peptide transport</keyword>
<dbReference type="PANTHER" id="PTHR23517">
    <property type="entry name" value="RESISTANCE PROTEIN MDTM, PUTATIVE-RELATED-RELATED"/>
    <property type="match status" value="1"/>
</dbReference>
<evidence type="ECO:0000256" key="7">
    <source>
        <dbReference type="ARBA" id="ARBA00023136"/>
    </source>
</evidence>
<organism evidence="10">
    <name type="scientific">uncultured Chthoniobacterales bacterium</name>
    <dbReference type="NCBI Taxonomy" id="1836801"/>
    <lineage>
        <taxon>Bacteria</taxon>
        <taxon>Pseudomonadati</taxon>
        <taxon>Verrucomicrobiota</taxon>
        <taxon>Spartobacteria</taxon>
        <taxon>Chthoniobacterales</taxon>
        <taxon>environmental samples</taxon>
    </lineage>
</organism>
<dbReference type="GO" id="GO:0006857">
    <property type="term" value="P:oligopeptide transport"/>
    <property type="evidence" value="ECO:0007669"/>
    <property type="project" value="InterPro"/>
</dbReference>
<dbReference type="CDD" id="cd17346">
    <property type="entry name" value="MFS_DtpA_like"/>
    <property type="match status" value="1"/>
</dbReference>
<keyword evidence="4 8" id="KW-0812">Transmembrane</keyword>
<feature type="transmembrane region" description="Helical" evidence="9">
    <location>
        <begin position="66"/>
        <end position="84"/>
    </location>
</feature>
<dbReference type="Pfam" id="PF00854">
    <property type="entry name" value="PTR2"/>
    <property type="match status" value="2"/>
</dbReference>
<feature type="transmembrane region" description="Helical" evidence="9">
    <location>
        <begin position="180"/>
        <end position="199"/>
    </location>
</feature>
<dbReference type="AlphaFoldDB" id="A0A6J4HXS5"/>
<feature type="transmembrane region" description="Helical" evidence="9">
    <location>
        <begin position="256"/>
        <end position="273"/>
    </location>
</feature>
<dbReference type="PANTHER" id="PTHR23517:SF15">
    <property type="entry name" value="PROTON-DEPENDENT OLIGOPEPTIDE FAMILY TRANSPORT PROTEIN"/>
    <property type="match status" value="1"/>
</dbReference>